<dbReference type="Gene3D" id="3.40.630.30">
    <property type="match status" value="1"/>
</dbReference>
<name>A0ABR6CKR6_9BACI</name>
<dbReference type="PANTHER" id="PTHR43415:SF3">
    <property type="entry name" value="GNAT-FAMILY ACETYLTRANSFERASE"/>
    <property type="match status" value="1"/>
</dbReference>
<accession>A0ABR6CKR6</accession>
<evidence type="ECO:0000259" key="1">
    <source>
        <dbReference type="PROSITE" id="PS51186"/>
    </source>
</evidence>
<protein>
    <submittedName>
        <fullName evidence="2">UDP-4-amino-4, 6-dideoxy-N-acetyl-beta-L-altrosamine N-acetyltransferase</fullName>
    </submittedName>
</protein>
<organism evidence="2 3">
    <name type="scientific">Peribacillus huizhouensis</name>
    <dbReference type="NCBI Taxonomy" id="1501239"/>
    <lineage>
        <taxon>Bacteria</taxon>
        <taxon>Bacillati</taxon>
        <taxon>Bacillota</taxon>
        <taxon>Bacilli</taxon>
        <taxon>Bacillales</taxon>
        <taxon>Bacillaceae</taxon>
        <taxon>Peribacillus</taxon>
    </lineage>
</organism>
<dbReference type="InterPro" id="IPR016181">
    <property type="entry name" value="Acyl_CoA_acyltransferase"/>
</dbReference>
<reference evidence="2 3" key="1">
    <citation type="submission" date="2020-08" db="EMBL/GenBank/DDBJ databases">
        <title>Genomic Encyclopedia of Type Strains, Phase IV (KMG-IV): sequencing the most valuable type-strain genomes for metagenomic binning, comparative biology and taxonomic classification.</title>
        <authorList>
            <person name="Goeker M."/>
        </authorList>
    </citation>
    <scope>NUCLEOTIDE SEQUENCE [LARGE SCALE GENOMIC DNA]</scope>
    <source>
        <strain evidence="2 3">DSM 105481</strain>
    </source>
</reference>
<dbReference type="CDD" id="cd04301">
    <property type="entry name" value="NAT_SF"/>
    <property type="match status" value="1"/>
</dbReference>
<evidence type="ECO:0000313" key="2">
    <source>
        <dbReference type="EMBL" id="MBA9025651.1"/>
    </source>
</evidence>
<dbReference type="PROSITE" id="PS51186">
    <property type="entry name" value="GNAT"/>
    <property type="match status" value="1"/>
</dbReference>
<dbReference type="SUPFAM" id="SSF55729">
    <property type="entry name" value="Acyl-CoA N-acyltransferases (Nat)"/>
    <property type="match status" value="1"/>
</dbReference>
<dbReference type="Pfam" id="PF13302">
    <property type="entry name" value="Acetyltransf_3"/>
    <property type="match status" value="1"/>
</dbReference>
<sequence>MVYLREITEGDLKVINKHRSDKELITSLVTPFRYINNETDDKWFQSYQNNRNNNIRCVICTKESDEVVGVAYLLNIDWITKSAEFGIFIGELNYRGKGIGKKATIEMLQHGFNDMNLNRIQIRVLENNIPAINLYNKMGFKEEGLLREAIFKNNEYHNLIIMSILKQEFKY</sequence>
<evidence type="ECO:0000313" key="3">
    <source>
        <dbReference type="Proteomes" id="UP000626697"/>
    </source>
</evidence>
<keyword evidence="3" id="KW-1185">Reference proteome</keyword>
<dbReference type="PANTHER" id="PTHR43415">
    <property type="entry name" value="SPERMIDINE N(1)-ACETYLTRANSFERASE"/>
    <property type="match status" value="1"/>
</dbReference>
<dbReference type="RefSeq" id="WP_182501716.1">
    <property type="nucleotide sequence ID" value="NZ_JACJHX010000002.1"/>
</dbReference>
<proteinExistence type="predicted"/>
<comment type="caution">
    <text evidence="2">The sequence shown here is derived from an EMBL/GenBank/DDBJ whole genome shotgun (WGS) entry which is preliminary data.</text>
</comment>
<feature type="domain" description="N-acetyltransferase" evidence="1">
    <location>
        <begin position="2"/>
        <end position="167"/>
    </location>
</feature>
<dbReference type="EMBL" id="JACJHX010000002">
    <property type="protein sequence ID" value="MBA9025651.1"/>
    <property type="molecule type" value="Genomic_DNA"/>
</dbReference>
<dbReference type="InterPro" id="IPR000182">
    <property type="entry name" value="GNAT_dom"/>
</dbReference>
<gene>
    <name evidence="2" type="ORF">HNP81_000934</name>
</gene>
<dbReference type="Proteomes" id="UP000626697">
    <property type="component" value="Unassembled WGS sequence"/>
</dbReference>